<organism evidence="1 2">
    <name type="scientific">Hominilimicola fabiformis</name>
    <dbReference type="NCBI Taxonomy" id="2885356"/>
    <lineage>
        <taxon>Bacteria</taxon>
        <taxon>Bacillati</taxon>
        <taxon>Bacillota</taxon>
        <taxon>Clostridia</taxon>
        <taxon>Eubacteriales</taxon>
        <taxon>Oscillospiraceae</taxon>
        <taxon>Hominilimicola</taxon>
    </lineage>
</organism>
<dbReference type="AlphaFoldDB" id="A0AAE3JAB1"/>
<name>A0AAE3JAB1_9FIRM</name>
<comment type="caution">
    <text evidence="1">The sequence shown here is derived from an EMBL/GenBank/DDBJ whole genome shotgun (WGS) entry which is preliminary data.</text>
</comment>
<evidence type="ECO:0000313" key="1">
    <source>
        <dbReference type="EMBL" id="MCC2211629.1"/>
    </source>
</evidence>
<dbReference type="EMBL" id="JAJEQM010000021">
    <property type="protein sequence ID" value="MCC2211629.1"/>
    <property type="molecule type" value="Genomic_DNA"/>
</dbReference>
<evidence type="ECO:0000313" key="2">
    <source>
        <dbReference type="Proteomes" id="UP001198242"/>
    </source>
</evidence>
<keyword evidence="2" id="KW-1185">Reference proteome</keyword>
<dbReference type="Proteomes" id="UP001198242">
    <property type="component" value="Unassembled WGS sequence"/>
</dbReference>
<sequence length="97" mass="10696">MITEKDIQTRTAEILMNAGFNVVASEVDEGFLKPAVFVSAYPSDVQPQCCGGALEELTVSVELKYISALETVEDCIGAYSRIKELFCTRLSILWTDI</sequence>
<dbReference type="RefSeq" id="WP_308457074.1">
    <property type="nucleotide sequence ID" value="NZ_JAJEQM010000021.1"/>
</dbReference>
<gene>
    <name evidence="1" type="ORF">LKE05_12645</name>
</gene>
<accession>A0AAE3JAB1</accession>
<proteinExistence type="predicted"/>
<protein>
    <submittedName>
        <fullName evidence="1">Uncharacterized protein</fullName>
    </submittedName>
</protein>
<reference evidence="1 2" key="1">
    <citation type="submission" date="2021-10" db="EMBL/GenBank/DDBJ databases">
        <title>Anaerobic single-cell dispensing facilitates the cultivation of human gut bacteria.</title>
        <authorList>
            <person name="Afrizal A."/>
        </authorList>
    </citation>
    <scope>NUCLEOTIDE SEQUENCE [LARGE SCALE GENOMIC DNA]</scope>
    <source>
        <strain evidence="1 2">CLA-AA-H232</strain>
    </source>
</reference>